<feature type="region of interest" description="Disordered" evidence="1">
    <location>
        <begin position="1"/>
        <end position="20"/>
    </location>
</feature>
<comment type="caution">
    <text evidence="2">The sequence shown here is derived from an EMBL/GenBank/DDBJ whole genome shotgun (WGS) entry which is preliminary data.</text>
</comment>
<accession>A0A9P3GRT9</accession>
<dbReference type="EMBL" id="BPQB01000129">
    <property type="protein sequence ID" value="GJF00012.1"/>
    <property type="molecule type" value="Genomic_DNA"/>
</dbReference>
<evidence type="ECO:0000256" key="1">
    <source>
        <dbReference type="SAM" id="MobiDB-lite"/>
    </source>
</evidence>
<dbReference type="Proteomes" id="UP000703269">
    <property type="component" value="Unassembled WGS sequence"/>
</dbReference>
<organism evidence="2 3">
    <name type="scientific">Phanerochaete sordida</name>
    <dbReference type="NCBI Taxonomy" id="48140"/>
    <lineage>
        <taxon>Eukaryota</taxon>
        <taxon>Fungi</taxon>
        <taxon>Dikarya</taxon>
        <taxon>Basidiomycota</taxon>
        <taxon>Agaricomycotina</taxon>
        <taxon>Agaricomycetes</taxon>
        <taxon>Polyporales</taxon>
        <taxon>Phanerochaetaceae</taxon>
        <taxon>Phanerochaete</taxon>
    </lineage>
</organism>
<dbReference type="AlphaFoldDB" id="A0A9P3GRT9"/>
<keyword evidence="3" id="KW-1185">Reference proteome</keyword>
<evidence type="ECO:0000313" key="2">
    <source>
        <dbReference type="EMBL" id="GJF00012.1"/>
    </source>
</evidence>
<gene>
    <name evidence="2" type="ORF">PsYK624_162890</name>
</gene>
<evidence type="ECO:0000313" key="3">
    <source>
        <dbReference type="Proteomes" id="UP000703269"/>
    </source>
</evidence>
<protein>
    <submittedName>
        <fullName evidence="2">Uncharacterized protein</fullName>
    </submittedName>
</protein>
<name>A0A9P3GRT9_9APHY</name>
<sequence>MRRFTAAGRRTRAACSGAPPAAAGWHAREASSDLQRETTARVRSRAVRLCAHRTGRHRTAEGWCLRSPRV</sequence>
<proteinExistence type="predicted"/>
<reference evidence="2 3" key="1">
    <citation type="submission" date="2021-08" db="EMBL/GenBank/DDBJ databases">
        <title>Draft Genome Sequence of Phanerochaete sordida strain YK-624.</title>
        <authorList>
            <person name="Mori T."/>
            <person name="Dohra H."/>
            <person name="Suzuki T."/>
            <person name="Kawagishi H."/>
            <person name="Hirai H."/>
        </authorList>
    </citation>
    <scope>NUCLEOTIDE SEQUENCE [LARGE SCALE GENOMIC DNA]</scope>
    <source>
        <strain evidence="2 3">YK-624</strain>
    </source>
</reference>